<dbReference type="InterPro" id="IPR051558">
    <property type="entry name" value="Metallophosphoesterase_PAP"/>
</dbReference>
<dbReference type="PANTHER" id="PTHR10161:SF61">
    <property type="entry name" value="PURPLE ACID PHOSPHATASE"/>
    <property type="match status" value="1"/>
</dbReference>
<dbReference type="STRING" id="3641.A0A061FV90"/>
<gene>
    <name evidence="14" type="ORF">TCM_013027</name>
</gene>
<dbReference type="FunFam" id="3.60.21.10:FF:000027">
    <property type="entry name" value="Purple acid phosphatase"/>
    <property type="match status" value="1"/>
</dbReference>
<dbReference type="PANTHER" id="PTHR10161">
    <property type="entry name" value="TARTRATE-RESISTANT ACID PHOSPHATASE TYPE 5"/>
    <property type="match status" value="1"/>
</dbReference>
<protein>
    <recommendedName>
        <fullName evidence="10">Purple acid phosphatase</fullName>
        <ecNumber evidence="10">3.1.3.2</ecNumber>
    </recommendedName>
</protein>
<evidence type="ECO:0000259" key="13">
    <source>
        <dbReference type="Pfam" id="PF00149"/>
    </source>
</evidence>
<dbReference type="EMBL" id="CM001881">
    <property type="protein sequence ID" value="EOY21465.1"/>
    <property type="molecule type" value="Genomic_DNA"/>
</dbReference>
<dbReference type="AlphaFoldDB" id="A0A061FV90"/>
<evidence type="ECO:0000313" key="15">
    <source>
        <dbReference type="Proteomes" id="UP000026915"/>
    </source>
</evidence>
<comment type="subcellular location">
    <subcellularLocation>
        <location evidence="2">Secreted</location>
    </subcellularLocation>
</comment>
<evidence type="ECO:0000256" key="7">
    <source>
        <dbReference type="ARBA" id="ARBA00022801"/>
    </source>
</evidence>
<keyword evidence="15" id="KW-1185">Reference proteome</keyword>
<keyword evidence="9" id="KW-0325">Glycoprotein</keyword>
<feature type="binding site" evidence="11">
    <location>
        <position position="83"/>
    </location>
    <ligand>
        <name>Fe cation</name>
        <dbReference type="ChEBI" id="CHEBI:24875"/>
        <label>1</label>
    </ligand>
</feature>
<dbReference type="EC" id="3.1.3.2" evidence="10"/>
<dbReference type="HOGENOM" id="CLU_043332_3_0_1"/>
<sequence>MDGSCKHFISLSLAWLAFFCLYFTFVSAELQRFQQPVKADGSLSFLVIGDWGRKGAYNQSEVALQMGKVGEKLSIDFVVSTGDNFYDKGLASPDDPDFKDSFTEIYTANSLQKHWYSVLGNHDYRGNVRAQLSPILRRIDSRWLCLRSFIVNTEMAELFFIDTTPFVDEYFRNPKHQKFDWRGVIPRKKYLRRVLKDVESALRESVANWKIVIGHHPIRSMGHHGDTKELIMQLLPKLEANNVDMYINGHDHCLEHISSITSPLQFLTSGGGSKAWKGDFHYLDRDEMKFYYDGQGFMSVELTQTNGRIAFHDVLGKVLHSLDLSKQLYTAM</sequence>
<evidence type="ECO:0000256" key="4">
    <source>
        <dbReference type="ARBA" id="ARBA00022525"/>
    </source>
</evidence>
<dbReference type="Gramene" id="EOY21465">
    <property type="protein sequence ID" value="EOY21465"/>
    <property type="gene ID" value="TCM_013027"/>
</dbReference>
<dbReference type="SUPFAM" id="SSF56300">
    <property type="entry name" value="Metallo-dependent phosphatases"/>
    <property type="match status" value="1"/>
</dbReference>
<feature type="binding site" evidence="11">
    <location>
        <position position="215"/>
    </location>
    <ligand>
        <name>Fe cation</name>
        <dbReference type="ChEBI" id="CHEBI:24875"/>
        <label>2</label>
    </ligand>
</feature>
<comment type="similarity">
    <text evidence="3">Belongs to the metallophosphoesterase superfamily. Purple acid phosphatase family.</text>
</comment>
<feature type="binding site" evidence="11">
    <location>
        <position position="83"/>
    </location>
    <ligand>
        <name>Fe cation</name>
        <dbReference type="ChEBI" id="CHEBI:24875"/>
        <label>2</label>
    </ligand>
</feature>
<dbReference type="InterPro" id="IPR024927">
    <property type="entry name" value="Acid_PPase"/>
</dbReference>
<evidence type="ECO:0000313" key="14">
    <source>
        <dbReference type="EMBL" id="EOY21465.1"/>
    </source>
</evidence>
<dbReference type="CDD" id="cd07378">
    <property type="entry name" value="MPP_ACP5"/>
    <property type="match status" value="1"/>
</dbReference>
<evidence type="ECO:0000256" key="6">
    <source>
        <dbReference type="ARBA" id="ARBA00022729"/>
    </source>
</evidence>
<keyword evidence="5 11" id="KW-0479">Metal-binding</keyword>
<keyword evidence="4" id="KW-0964">Secreted</keyword>
<evidence type="ECO:0000256" key="8">
    <source>
        <dbReference type="ARBA" id="ARBA00022833"/>
    </source>
</evidence>
<feature type="binding site" evidence="11">
    <location>
        <position position="86"/>
    </location>
    <ligand>
        <name>Fe cation</name>
        <dbReference type="ChEBI" id="CHEBI:24875"/>
        <label>1</label>
    </ligand>
</feature>
<dbReference type="PIRSF" id="PIRSF000898">
    <property type="entry name" value="Acid_Ptase_5"/>
    <property type="match status" value="1"/>
</dbReference>
<dbReference type="InParanoid" id="A0A061FV90"/>
<reference evidence="14 15" key="1">
    <citation type="journal article" date="2013" name="Genome Biol.">
        <title>The genome sequence of the most widely cultivated cacao type and its use to identify candidate genes regulating pod color.</title>
        <authorList>
            <person name="Motamayor J.C."/>
            <person name="Mockaitis K."/>
            <person name="Schmutz J."/>
            <person name="Haiminen N."/>
            <person name="Iii D.L."/>
            <person name="Cornejo O."/>
            <person name="Findley S.D."/>
            <person name="Zheng P."/>
            <person name="Utro F."/>
            <person name="Royaert S."/>
            <person name="Saski C."/>
            <person name="Jenkins J."/>
            <person name="Podicheti R."/>
            <person name="Zhao M."/>
            <person name="Scheffler B.E."/>
            <person name="Stack J.C."/>
            <person name="Feltus F.A."/>
            <person name="Mustiga G.M."/>
            <person name="Amores F."/>
            <person name="Phillips W."/>
            <person name="Marelli J.P."/>
            <person name="May G.D."/>
            <person name="Shapiro H."/>
            <person name="Ma J."/>
            <person name="Bustamante C.D."/>
            <person name="Schnell R.J."/>
            <person name="Main D."/>
            <person name="Gilbert D."/>
            <person name="Parida L."/>
            <person name="Kuhn D.N."/>
        </authorList>
    </citation>
    <scope>NUCLEOTIDE SEQUENCE [LARGE SCALE GENOMIC DNA]</scope>
    <source>
        <strain evidence="15">cv. Matina 1-6</strain>
    </source>
</reference>
<dbReference type="Gene3D" id="3.60.21.10">
    <property type="match status" value="1"/>
</dbReference>
<organism evidence="14 15">
    <name type="scientific">Theobroma cacao</name>
    <name type="common">Cacao</name>
    <name type="synonym">Cocoa</name>
    <dbReference type="NCBI Taxonomy" id="3641"/>
    <lineage>
        <taxon>Eukaryota</taxon>
        <taxon>Viridiplantae</taxon>
        <taxon>Streptophyta</taxon>
        <taxon>Embryophyta</taxon>
        <taxon>Tracheophyta</taxon>
        <taxon>Spermatophyta</taxon>
        <taxon>Magnoliopsida</taxon>
        <taxon>eudicotyledons</taxon>
        <taxon>Gunneridae</taxon>
        <taxon>Pentapetalae</taxon>
        <taxon>rosids</taxon>
        <taxon>malvids</taxon>
        <taxon>Malvales</taxon>
        <taxon>Malvaceae</taxon>
        <taxon>Byttnerioideae</taxon>
        <taxon>Theobroma</taxon>
    </lineage>
</organism>
<keyword evidence="10 11" id="KW-0408">Iron</keyword>
<dbReference type="Pfam" id="PF00149">
    <property type="entry name" value="Metallophos"/>
    <property type="match status" value="1"/>
</dbReference>
<dbReference type="GO" id="GO:0008199">
    <property type="term" value="F:ferric iron binding"/>
    <property type="evidence" value="ECO:0000318"/>
    <property type="project" value="GO_Central"/>
</dbReference>
<name>A0A061FV90_THECC</name>
<evidence type="ECO:0000256" key="1">
    <source>
        <dbReference type="ARBA" id="ARBA00000032"/>
    </source>
</evidence>
<evidence type="ECO:0000256" key="3">
    <source>
        <dbReference type="ARBA" id="ARBA00008723"/>
    </source>
</evidence>
<feature type="binding site" evidence="11">
    <location>
        <position position="252"/>
    </location>
    <ligand>
        <name>Fe cation</name>
        <dbReference type="ChEBI" id="CHEBI:24875"/>
        <label>1</label>
    </ligand>
</feature>
<evidence type="ECO:0000256" key="5">
    <source>
        <dbReference type="ARBA" id="ARBA00022723"/>
    </source>
</evidence>
<comment type="cofactor">
    <cofactor evidence="11">
        <name>Fe cation</name>
        <dbReference type="ChEBI" id="CHEBI:24875"/>
    </cofactor>
    <text evidence="11">Binds 2 iron ions per subunit.</text>
</comment>
<comment type="catalytic activity">
    <reaction evidence="1 10">
        <text>a phosphate monoester + H2O = an alcohol + phosphate</text>
        <dbReference type="Rhea" id="RHEA:15017"/>
        <dbReference type="ChEBI" id="CHEBI:15377"/>
        <dbReference type="ChEBI" id="CHEBI:30879"/>
        <dbReference type="ChEBI" id="CHEBI:43474"/>
        <dbReference type="ChEBI" id="CHEBI:67140"/>
        <dbReference type="EC" id="3.1.3.2"/>
    </reaction>
</comment>
<dbReference type="Proteomes" id="UP000026915">
    <property type="component" value="Chromosome 3"/>
</dbReference>
<proteinExistence type="inferred from homology"/>
<evidence type="ECO:0000256" key="12">
    <source>
        <dbReference type="SAM" id="SignalP"/>
    </source>
</evidence>
<feature type="domain" description="Calcineurin-like phosphoesterase" evidence="13">
    <location>
        <begin position="44"/>
        <end position="253"/>
    </location>
</feature>
<feature type="binding site" evidence="11">
    <location>
        <position position="50"/>
    </location>
    <ligand>
        <name>Fe cation</name>
        <dbReference type="ChEBI" id="CHEBI:24875"/>
        <label>1</label>
    </ligand>
</feature>
<evidence type="ECO:0000256" key="11">
    <source>
        <dbReference type="PIRSR" id="PIRSR000898-1"/>
    </source>
</evidence>
<keyword evidence="8" id="KW-0862">Zinc</keyword>
<feature type="binding site" evidence="11">
    <location>
        <position position="250"/>
    </location>
    <ligand>
        <name>Fe cation</name>
        <dbReference type="ChEBI" id="CHEBI:24875"/>
        <label>2</label>
    </ligand>
</feature>
<dbReference type="GO" id="GO:0008198">
    <property type="term" value="F:ferrous iron binding"/>
    <property type="evidence" value="ECO:0000318"/>
    <property type="project" value="GO_Central"/>
</dbReference>
<accession>A0A061FV90</accession>
<evidence type="ECO:0000256" key="9">
    <source>
        <dbReference type="ARBA" id="ARBA00023180"/>
    </source>
</evidence>
<evidence type="ECO:0000256" key="10">
    <source>
        <dbReference type="PIRNR" id="PIRNR000898"/>
    </source>
</evidence>
<dbReference type="GO" id="GO:0005576">
    <property type="term" value="C:extracellular region"/>
    <property type="evidence" value="ECO:0007669"/>
    <property type="project" value="UniProtKB-SubCell"/>
</dbReference>
<feature type="chain" id="PRO_5001598349" description="Purple acid phosphatase" evidence="12">
    <location>
        <begin position="29"/>
        <end position="332"/>
    </location>
</feature>
<dbReference type="InterPro" id="IPR029052">
    <property type="entry name" value="Metallo-depent_PP-like"/>
</dbReference>
<keyword evidence="6 12" id="KW-0732">Signal</keyword>
<keyword evidence="7 10" id="KW-0378">Hydrolase</keyword>
<dbReference type="InterPro" id="IPR004843">
    <property type="entry name" value="Calcineurin-like_PHP"/>
</dbReference>
<feature type="signal peptide" evidence="12">
    <location>
        <begin position="1"/>
        <end position="28"/>
    </location>
</feature>
<dbReference type="OMA" id="NVEMYIN"/>
<feature type="binding site" evidence="11">
    <location>
        <position position="121"/>
    </location>
    <ligand>
        <name>Fe cation</name>
        <dbReference type="ChEBI" id="CHEBI:24875"/>
        <label>2</label>
    </ligand>
</feature>
<evidence type="ECO:0000256" key="2">
    <source>
        <dbReference type="ARBA" id="ARBA00004613"/>
    </source>
</evidence>
<dbReference type="GO" id="GO:0003993">
    <property type="term" value="F:acid phosphatase activity"/>
    <property type="evidence" value="ECO:0000318"/>
    <property type="project" value="GO_Central"/>
</dbReference>
<dbReference type="eggNOG" id="KOG2679">
    <property type="taxonomic scope" value="Eukaryota"/>
</dbReference>